<dbReference type="SUPFAM" id="SSF75304">
    <property type="entry name" value="Amidase signature (AS) enzymes"/>
    <property type="match status" value="1"/>
</dbReference>
<evidence type="ECO:0000313" key="3">
    <source>
        <dbReference type="Proteomes" id="UP000283895"/>
    </source>
</evidence>
<evidence type="ECO:0000259" key="1">
    <source>
        <dbReference type="Pfam" id="PF01425"/>
    </source>
</evidence>
<dbReference type="Gene3D" id="3.90.1300.10">
    <property type="entry name" value="Amidase signature (AS) domain"/>
    <property type="match status" value="1"/>
</dbReference>
<feature type="domain" description="Amidase" evidence="1">
    <location>
        <begin position="97"/>
        <end position="201"/>
    </location>
</feature>
<dbReference type="Proteomes" id="UP000283895">
    <property type="component" value="Unassembled WGS sequence"/>
</dbReference>
<dbReference type="STRING" id="356882.A0A423WUL2"/>
<feature type="domain" description="Amidase" evidence="1">
    <location>
        <begin position="222"/>
        <end position="567"/>
    </location>
</feature>
<accession>A0A423WUL2</accession>
<dbReference type="EMBL" id="LKEA01000008">
    <property type="protein sequence ID" value="ROW07231.1"/>
    <property type="molecule type" value="Genomic_DNA"/>
</dbReference>
<gene>
    <name evidence="2" type="ORF">VMCG_03812</name>
</gene>
<comment type="caution">
    <text evidence="2">The sequence shown here is derived from an EMBL/GenBank/DDBJ whole genome shotgun (WGS) entry which is preliminary data.</text>
</comment>
<dbReference type="InterPro" id="IPR000120">
    <property type="entry name" value="Amidase"/>
</dbReference>
<reference evidence="2 3" key="1">
    <citation type="submission" date="2015-09" db="EMBL/GenBank/DDBJ databases">
        <title>Host preference determinants of Valsa canker pathogens revealed by comparative genomics.</title>
        <authorList>
            <person name="Yin Z."/>
            <person name="Huang L."/>
        </authorList>
    </citation>
    <scope>NUCLEOTIDE SEQUENCE [LARGE SCALE GENOMIC DNA]</scope>
    <source>
        <strain evidence="2 3">03-1</strain>
    </source>
</reference>
<dbReference type="PANTHER" id="PTHR11895">
    <property type="entry name" value="TRANSAMIDASE"/>
    <property type="match status" value="1"/>
</dbReference>
<dbReference type="AlphaFoldDB" id="A0A423WUL2"/>
<dbReference type="InterPro" id="IPR036928">
    <property type="entry name" value="AS_sf"/>
</dbReference>
<dbReference type="OrthoDB" id="1879366at2759"/>
<dbReference type="InterPro" id="IPR023631">
    <property type="entry name" value="Amidase_dom"/>
</dbReference>
<name>A0A423WUL2_9PEZI</name>
<dbReference type="Pfam" id="PF01425">
    <property type="entry name" value="Amidase"/>
    <property type="match status" value="2"/>
</dbReference>
<dbReference type="PANTHER" id="PTHR11895:SF171">
    <property type="entry name" value="AMIDASE DOMAIN-CONTAINING PROTEIN"/>
    <property type="match status" value="1"/>
</dbReference>
<protein>
    <recommendedName>
        <fullName evidence="1">Amidase domain-containing protein</fullName>
    </recommendedName>
</protein>
<keyword evidence="3" id="KW-1185">Reference proteome</keyword>
<organism evidence="2 3">
    <name type="scientific">Cytospora schulzeri</name>
    <dbReference type="NCBI Taxonomy" id="448051"/>
    <lineage>
        <taxon>Eukaryota</taxon>
        <taxon>Fungi</taxon>
        <taxon>Dikarya</taxon>
        <taxon>Ascomycota</taxon>
        <taxon>Pezizomycotina</taxon>
        <taxon>Sordariomycetes</taxon>
        <taxon>Sordariomycetidae</taxon>
        <taxon>Diaporthales</taxon>
        <taxon>Cytosporaceae</taxon>
        <taxon>Cytospora</taxon>
    </lineage>
</organism>
<evidence type="ECO:0000313" key="2">
    <source>
        <dbReference type="EMBL" id="ROW07231.1"/>
    </source>
</evidence>
<proteinExistence type="predicted"/>
<dbReference type="GO" id="GO:0003824">
    <property type="term" value="F:catalytic activity"/>
    <property type="evidence" value="ECO:0007669"/>
    <property type="project" value="InterPro"/>
</dbReference>
<sequence length="586" mass="62208">MSKEVEGADPVKTTVSTEAFRELAASLGFPIQPQDEKDYLELLRGVVSAVDTVQAMPAYHHPLIADDTNGRTYTVPQPSENPLNAWSHRTVIKPTGEGLLTGKTIAYKDNVSVAGLPMTLGTQPFHLSRDKPYPISTFDAPVVSRVLEAGGTIIGTSTCENYCMSALSFTSATGPVENPWVKGHETGGSSSGSAALVAIKSVRERRNNKTSGTIEADDLGEGVDLAVGGDQGGSIRLPAAYSGIYGLKPTHGLVPYTGLVPLHSILDHCGPMAGSVRDTALLLSVLAGWDGLDPRMTPETPLRQHVPRYHELLDRAVEARRAAGLWTPTTGARGLRIGLIREAWDAPQLTPEVASAVRAAGQRFAALGGTVEDVSIPLHAMAATIFAAACRADMPDVFLHNKPADGLSWPLPDTDPPPRDGEWYEAVNRAAPTVVDNLLCGEFMRRDRQRFPLAARGKAVTHVHELRAAYDAALEKGYDVLITPANPTVGMRHPSPGLGVMEKSRLALGNTWNTCAFNLTGHPGLVMPIGWGRGTGEDGGGDGGLGEGEKLPIGMQMIGKRWGEGDLFLAAAAWEIGGLGLDDDGQ</sequence>